<evidence type="ECO:0000256" key="3">
    <source>
        <dbReference type="ARBA" id="ARBA00022801"/>
    </source>
</evidence>
<dbReference type="Gene3D" id="3.40.1350.10">
    <property type="match status" value="1"/>
</dbReference>
<evidence type="ECO:0000313" key="6">
    <source>
        <dbReference type="Proteomes" id="UP000199227"/>
    </source>
</evidence>
<dbReference type="OrthoDB" id="1682640at2"/>
<dbReference type="AlphaFoldDB" id="A0A1I5NQ42"/>
<accession>A0A1I5NQ42</accession>
<keyword evidence="6" id="KW-1185">Reference proteome</keyword>
<dbReference type="InterPro" id="IPR011856">
    <property type="entry name" value="tRNA_endonuc-like_dom_sf"/>
</dbReference>
<dbReference type="GO" id="GO:0003676">
    <property type="term" value="F:nucleic acid binding"/>
    <property type="evidence" value="ECO:0007669"/>
    <property type="project" value="InterPro"/>
</dbReference>
<evidence type="ECO:0000256" key="1">
    <source>
        <dbReference type="ARBA" id="ARBA00001946"/>
    </source>
</evidence>
<feature type="domain" description="VRR-NUC" evidence="4">
    <location>
        <begin position="1"/>
        <end position="80"/>
    </location>
</feature>
<dbReference type="STRING" id="223786.SAMN05216234_11169"/>
<reference evidence="5 6" key="1">
    <citation type="submission" date="2016-10" db="EMBL/GenBank/DDBJ databases">
        <authorList>
            <person name="de Groot N.N."/>
        </authorList>
    </citation>
    <scope>NUCLEOTIDE SEQUENCE [LARGE SCALE GENOMIC DNA]</scope>
    <source>
        <strain evidence="5 6">EP1-55-1</strain>
    </source>
</reference>
<name>A0A1I5NQ42_9BACT</name>
<evidence type="ECO:0000259" key="4">
    <source>
        <dbReference type="SMART" id="SM00990"/>
    </source>
</evidence>
<dbReference type="Proteomes" id="UP000199227">
    <property type="component" value="Unassembled WGS sequence"/>
</dbReference>
<dbReference type="Pfam" id="PF08774">
    <property type="entry name" value="VRR_NUC"/>
    <property type="match status" value="1"/>
</dbReference>
<dbReference type="RefSeq" id="WP_092911925.1">
    <property type="nucleotide sequence ID" value="NZ_FOXB01000011.1"/>
</dbReference>
<dbReference type="InterPro" id="IPR014883">
    <property type="entry name" value="VRR_NUC"/>
</dbReference>
<comment type="cofactor">
    <cofactor evidence="1">
        <name>Mg(2+)</name>
        <dbReference type="ChEBI" id="CHEBI:18420"/>
    </cofactor>
</comment>
<keyword evidence="3" id="KW-0378">Hydrolase</keyword>
<protein>
    <submittedName>
        <fullName evidence="5">VRR-NUC domain-containing protein</fullName>
    </submittedName>
</protein>
<sequence>MSEQQIQKKIIDYLNRIGAYSVKTVATNRAGTPDILACLNGKFIAIEVKRPGGRVTPLQEHHINEIKKAGGIAFVAHSVDEVKQNLEELI</sequence>
<dbReference type="SMART" id="SM00990">
    <property type="entry name" value="VRR_NUC"/>
    <property type="match status" value="1"/>
</dbReference>
<proteinExistence type="predicted"/>
<evidence type="ECO:0000313" key="5">
    <source>
        <dbReference type="EMBL" id="SFP23948.1"/>
    </source>
</evidence>
<dbReference type="GO" id="GO:0016788">
    <property type="term" value="F:hydrolase activity, acting on ester bonds"/>
    <property type="evidence" value="ECO:0007669"/>
    <property type="project" value="InterPro"/>
</dbReference>
<dbReference type="SUPFAM" id="SSF52980">
    <property type="entry name" value="Restriction endonuclease-like"/>
    <property type="match status" value="1"/>
</dbReference>
<gene>
    <name evidence="5" type="ORF">SAMN05216234_11169</name>
</gene>
<keyword evidence="2" id="KW-0540">Nuclease</keyword>
<organism evidence="5 6">
    <name type="scientific">Hydrogenimonas thermophila</name>
    <dbReference type="NCBI Taxonomy" id="223786"/>
    <lineage>
        <taxon>Bacteria</taxon>
        <taxon>Pseudomonadati</taxon>
        <taxon>Campylobacterota</taxon>
        <taxon>Epsilonproteobacteria</taxon>
        <taxon>Campylobacterales</taxon>
        <taxon>Hydrogenimonadaceae</taxon>
        <taxon>Hydrogenimonas</taxon>
    </lineage>
</organism>
<dbReference type="GO" id="GO:0004518">
    <property type="term" value="F:nuclease activity"/>
    <property type="evidence" value="ECO:0007669"/>
    <property type="project" value="UniProtKB-KW"/>
</dbReference>
<dbReference type="EMBL" id="FOXB01000011">
    <property type="protein sequence ID" value="SFP23948.1"/>
    <property type="molecule type" value="Genomic_DNA"/>
</dbReference>
<evidence type="ECO:0000256" key="2">
    <source>
        <dbReference type="ARBA" id="ARBA00022722"/>
    </source>
</evidence>
<dbReference type="InterPro" id="IPR011335">
    <property type="entry name" value="Restrct_endonuc-II-like"/>
</dbReference>